<organism evidence="1 2">
    <name type="scientific">Chlamydomonas reinhardtii</name>
    <name type="common">Chlamydomonas smithii</name>
    <dbReference type="NCBI Taxonomy" id="3055"/>
    <lineage>
        <taxon>Eukaryota</taxon>
        <taxon>Viridiplantae</taxon>
        <taxon>Chlorophyta</taxon>
        <taxon>core chlorophytes</taxon>
        <taxon>Chlorophyceae</taxon>
        <taxon>CS clade</taxon>
        <taxon>Chlamydomonadales</taxon>
        <taxon>Chlamydomonadaceae</taxon>
        <taxon>Chlamydomonas</taxon>
    </lineage>
</organism>
<dbReference type="SUPFAM" id="SSF140990">
    <property type="entry name" value="FtsH protease domain-like"/>
    <property type="match status" value="1"/>
</dbReference>
<dbReference type="RefSeq" id="XP_042922232.1">
    <property type="nucleotide sequence ID" value="XM_043065231.1"/>
</dbReference>
<dbReference type="InParanoid" id="A0A2K3DHW9"/>
<name>A0A2K3DHW9_CHLRE</name>
<dbReference type="GO" id="GO:0005524">
    <property type="term" value="F:ATP binding"/>
    <property type="evidence" value="ECO:0007669"/>
    <property type="project" value="InterPro"/>
</dbReference>
<keyword evidence="2" id="KW-1185">Reference proteome</keyword>
<dbReference type="Gramene" id="PNW80131">
    <property type="protein sequence ID" value="PNW80131"/>
    <property type="gene ID" value="CHLRE_08g379175v5"/>
</dbReference>
<proteinExistence type="predicted"/>
<dbReference type="PANTHER" id="PTHR33471">
    <property type="entry name" value="ATP-DEPENDENT ZINC METALLOPROTEASE-RELATED"/>
    <property type="match status" value="1"/>
</dbReference>
<dbReference type="GeneID" id="66054491"/>
<dbReference type="Proteomes" id="UP000006906">
    <property type="component" value="Chromosome 8"/>
</dbReference>
<evidence type="ECO:0000313" key="2">
    <source>
        <dbReference type="Proteomes" id="UP000006906"/>
    </source>
</evidence>
<dbReference type="InterPro" id="IPR037219">
    <property type="entry name" value="Peptidase_M41-like"/>
</dbReference>
<dbReference type="STRING" id="3055.A0A2K3DHW9"/>
<evidence type="ECO:0000313" key="1">
    <source>
        <dbReference type="EMBL" id="PNW80131.1"/>
    </source>
</evidence>
<accession>A0A2K3DHW9</accession>
<protein>
    <recommendedName>
        <fullName evidence="3">Peptidase M41 domain-containing protein</fullName>
    </recommendedName>
</protein>
<dbReference type="GO" id="GO:0004222">
    <property type="term" value="F:metalloendopeptidase activity"/>
    <property type="evidence" value="ECO:0007669"/>
    <property type="project" value="InterPro"/>
</dbReference>
<dbReference type="AlphaFoldDB" id="A0A2K3DHW9"/>
<dbReference type="KEGG" id="cre:CHLRE_08g379175v5"/>
<dbReference type="FunCoup" id="A0A2K3DHW9">
    <property type="interactions" value="541"/>
</dbReference>
<dbReference type="OrthoDB" id="66620at2759"/>
<reference evidence="1 2" key="1">
    <citation type="journal article" date="2007" name="Science">
        <title>The Chlamydomonas genome reveals the evolution of key animal and plant functions.</title>
        <authorList>
            <person name="Merchant S.S."/>
            <person name="Prochnik S.E."/>
            <person name="Vallon O."/>
            <person name="Harris E.H."/>
            <person name="Karpowicz S.J."/>
            <person name="Witman G.B."/>
            <person name="Terry A."/>
            <person name="Salamov A."/>
            <person name="Fritz-Laylin L.K."/>
            <person name="Marechal-Drouard L."/>
            <person name="Marshall W.F."/>
            <person name="Qu L.H."/>
            <person name="Nelson D.R."/>
            <person name="Sanderfoot A.A."/>
            <person name="Spalding M.H."/>
            <person name="Kapitonov V.V."/>
            <person name="Ren Q."/>
            <person name="Ferris P."/>
            <person name="Lindquist E."/>
            <person name="Shapiro H."/>
            <person name="Lucas S.M."/>
            <person name="Grimwood J."/>
            <person name="Schmutz J."/>
            <person name="Cardol P."/>
            <person name="Cerutti H."/>
            <person name="Chanfreau G."/>
            <person name="Chen C.L."/>
            <person name="Cognat V."/>
            <person name="Croft M.T."/>
            <person name="Dent R."/>
            <person name="Dutcher S."/>
            <person name="Fernandez E."/>
            <person name="Fukuzawa H."/>
            <person name="Gonzalez-Ballester D."/>
            <person name="Gonzalez-Halphen D."/>
            <person name="Hallmann A."/>
            <person name="Hanikenne M."/>
            <person name="Hippler M."/>
            <person name="Inwood W."/>
            <person name="Jabbari K."/>
            <person name="Kalanon M."/>
            <person name="Kuras R."/>
            <person name="Lefebvre P.A."/>
            <person name="Lemaire S.D."/>
            <person name="Lobanov A.V."/>
            <person name="Lohr M."/>
            <person name="Manuell A."/>
            <person name="Meier I."/>
            <person name="Mets L."/>
            <person name="Mittag M."/>
            <person name="Mittelmeier T."/>
            <person name="Moroney J.V."/>
            <person name="Moseley J."/>
            <person name="Napoli C."/>
            <person name="Nedelcu A.M."/>
            <person name="Niyogi K."/>
            <person name="Novoselov S.V."/>
            <person name="Paulsen I.T."/>
            <person name="Pazour G."/>
            <person name="Purton S."/>
            <person name="Ral J.P."/>
            <person name="Riano-Pachon D.M."/>
            <person name="Riekhof W."/>
            <person name="Rymarquis L."/>
            <person name="Schroda M."/>
            <person name="Stern D."/>
            <person name="Umen J."/>
            <person name="Willows R."/>
            <person name="Wilson N."/>
            <person name="Zimmer S.L."/>
            <person name="Allmer J."/>
            <person name="Balk J."/>
            <person name="Bisova K."/>
            <person name="Chen C.J."/>
            <person name="Elias M."/>
            <person name="Gendler K."/>
            <person name="Hauser C."/>
            <person name="Lamb M.R."/>
            <person name="Ledford H."/>
            <person name="Long J.C."/>
            <person name="Minagawa J."/>
            <person name="Page M.D."/>
            <person name="Pan J."/>
            <person name="Pootakham W."/>
            <person name="Roje S."/>
            <person name="Rose A."/>
            <person name="Stahlberg E."/>
            <person name="Terauchi A.M."/>
            <person name="Yang P."/>
            <person name="Ball S."/>
            <person name="Bowler C."/>
            <person name="Dieckmann C.L."/>
            <person name="Gladyshev V.N."/>
            <person name="Green P."/>
            <person name="Jorgensen R."/>
            <person name="Mayfield S."/>
            <person name="Mueller-Roeber B."/>
            <person name="Rajamani S."/>
            <person name="Sayre R.T."/>
            <person name="Brokstein P."/>
            <person name="Dubchak I."/>
            <person name="Goodstein D."/>
            <person name="Hornick L."/>
            <person name="Huang Y.W."/>
            <person name="Jhaveri J."/>
            <person name="Luo Y."/>
            <person name="Martinez D."/>
            <person name="Ngau W.C."/>
            <person name="Otillar B."/>
            <person name="Poliakov A."/>
            <person name="Porter A."/>
            <person name="Szajkowski L."/>
            <person name="Werner G."/>
            <person name="Zhou K."/>
            <person name="Grigoriev I.V."/>
            <person name="Rokhsar D.S."/>
            <person name="Grossman A.R."/>
        </authorList>
    </citation>
    <scope>NUCLEOTIDE SEQUENCE [LARGE SCALE GENOMIC DNA]</scope>
    <source>
        <strain evidence="2">CC-503</strain>
    </source>
</reference>
<dbReference type="EMBL" id="CM008969">
    <property type="protein sequence ID" value="PNW80131.1"/>
    <property type="molecule type" value="Genomic_DNA"/>
</dbReference>
<evidence type="ECO:0008006" key="3">
    <source>
        <dbReference type="Google" id="ProtNLM"/>
    </source>
</evidence>
<dbReference type="PANTHER" id="PTHR33471:SF7">
    <property type="entry name" value="ATP-DEPENDENT ZINC METALLOPROTEASE-RELATED"/>
    <property type="match status" value="1"/>
</dbReference>
<dbReference type="GO" id="GO:0006508">
    <property type="term" value="P:proteolysis"/>
    <property type="evidence" value="ECO:0007669"/>
    <property type="project" value="InterPro"/>
</dbReference>
<gene>
    <name evidence="1" type="ORF">CHLRE_08g379175v5</name>
</gene>
<dbReference type="GO" id="GO:0004176">
    <property type="term" value="F:ATP-dependent peptidase activity"/>
    <property type="evidence" value="ECO:0007669"/>
    <property type="project" value="InterPro"/>
</dbReference>
<sequence>MYANCCSAPFLLDRVLKHEAAHFLLGYLVGVPITGYSVELGREHTEFAEAKIQQRIIERQLTDEEIDSLALVAVAGMAAEGREYEEVMGQTADLYDLQRLLLRSKTKLSDAQQQNITRWAVWSAAGLLRSHAEEHKALIEAMRRGASVAECVQVIESAGGSK</sequence>